<dbReference type="OrthoDB" id="41807at2"/>
<dbReference type="EMBL" id="ABZS01000077">
    <property type="protein sequence ID" value="EEP60581.1"/>
    <property type="molecule type" value="Genomic_DNA"/>
</dbReference>
<dbReference type="GO" id="GO:0004803">
    <property type="term" value="F:transposase activity"/>
    <property type="evidence" value="ECO:0007669"/>
    <property type="project" value="UniProtKB-UniRule"/>
</dbReference>
<evidence type="ECO:0000256" key="4">
    <source>
        <dbReference type="ARBA" id="ARBA00023125"/>
    </source>
</evidence>
<evidence type="ECO:0000313" key="8">
    <source>
        <dbReference type="EMBL" id="EEP60632.1"/>
    </source>
</evidence>
<keyword evidence="9" id="KW-1185">Reference proteome</keyword>
<protein>
    <recommendedName>
        <fullName evidence="6">Mutator family transposase</fullName>
    </recommendedName>
</protein>
<comment type="function">
    <text evidence="1 6">Required for the transposition of the insertion element.</text>
</comment>
<dbReference type="GO" id="GO:0006313">
    <property type="term" value="P:DNA transposition"/>
    <property type="evidence" value="ECO:0007669"/>
    <property type="project" value="UniProtKB-UniRule"/>
</dbReference>
<evidence type="ECO:0000256" key="3">
    <source>
        <dbReference type="ARBA" id="ARBA00022578"/>
    </source>
</evidence>
<keyword evidence="5 6" id="KW-0233">DNA recombination</keyword>
<feature type="non-terminal residue" evidence="8">
    <location>
        <position position="410"/>
    </location>
</feature>
<dbReference type="InterPro" id="IPR001207">
    <property type="entry name" value="Transposase_mutator"/>
</dbReference>
<comment type="caution">
    <text evidence="8">The sequence shown here is derived from an EMBL/GenBank/DDBJ whole genome shotgun (WGS) entry which is preliminary data.</text>
</comment>
<dbReference type="PANTHER" id="PTHR33217">
    <property type="entry name" value="TRANSPOSASE FOR INSERTION SEQUENCE ELEMENT IS1081"/>
    <property type="match status" value="1"/>
</dbReference>
<sequence>MDKKEYFEKILDRSTEELVKELFPNGIATQEKIGIRKLLESVVELVMNQERNFFLENDKDNKANGYYERSLNTGSFKLNINVPRDRKGRFRPQILPDPYKRVNEDYINLLMSLVSNGYSESKIDSTLKSLGLNYSKQYMDKIKKELIERLNDFKTRELPSDAFVLYIDAYHCDIKEKNKIRKASVYVVLGVDLQGNKDIFGFYTFFSSENKADWIKVFNDLIDRGLKRVMLIVSDDFPGISKAIETLFPYTDHQLCLVHLQRNVRNQMDKEDSQVFNKELKNIKENSLDYEDGLEKLDDLCSRFKSKYPNFIKHIQSNKERYLCFLKYPESLRKHIYTTNPVESVNSMIEKVRINLGGYFQSVDILEVNLLIQRDNLKNGKWKKPIPAFKGASYEILQMFNKKFSIQTQN</sequence>
<evidence type="ECO:0000256" key="5">
    <source>
        <dbReference type="ARBA" id="ARBA00023172"/>
    </source>
</evidence>
<dbReference type="RefSeq" id="WP_007546776.1">
    <property type="nucleotide sequence ID" value="NZ_ABZS01000071.1"/>
</dbReference>
<evidence type="ECO:0000256" key="1">
    <source>
        <dbReference type="ARBA" id="ARBA00002190"/>
    </source>
</evidence>
<dbReference type="Pfam" id="PF00872">
    <property type="entry name" value="Transposase_mut"/>
    <property type="match status" value="1"/>
</dbReference>
<proteinExistence type="inferred from homology"/>
<keyword evidence="4 6" id="KW-0238">DNA-binding</keyword>
<accession>C4FJX5</accession>
<reference evidence="8 9" key="1">
    <citation type="submission" date="2009-04" db="EMBL/GenBank/DDBJ databases">
        <authorList>
            <person name="Reysenbach A.-L."/>
            <person name="Heidelberg J.F."/>
            <person name="Nelson W.C."/>
        </authorList>
    </citation>
    <scope>NUCLEOTIDE SEQUENCE [LARGE SCALE GENOMIC DNA]</scope>
    <source>
        <strain evidence="8 9">SS-5</strain>
    </source>
</reference>
<keyword evidence="6" id="KW-0814">Transposable element</keyword>
<evidence type="ECO:0000256" key="6">
    <source>
        <dbReference type="RuleBase" id="RU365089"/>
    </source>
</evidence>
<evidence type="ECO:0000256" key="2">
    <source>
        <dbReference type="ARBA" id="ARBA00010961"/>
    </source>
</evidence>
<evidence type="ECO:0000313" key="7">
    <source>
        <dbReference type="EMBL" id="EEP60581.1"/>
    </source>
</evidence>
<name>C4FJX5_9AQUI</name>
<dbReference type="AlphaFoldDB" id="C4FJX5"/>
<organism evidence="8 9">
    <name type="scientific">Sulfurihydrogenibium yellowstonense SS-5</name>
    <dbReference type="NCBI Taxonomy" id="432331"/>
    <lineage>
        <taxon>Bacteria</taxon>
        <taxon>Pseudomonadati</taxon>
        <taxon>Aquificota</taxon>
        <taxon>Aquificia</taxon>
        <taxon>Aquificales</taxon>
        <taxon>Hydrogenothermaceae</taxon>
        <taxon>Sulfurihydrogenibium</taxon>
    </lineage>
</organism>
<comment type="similarity">
    <text evidence="2 6">Belongs to the transposase mutator family.</text>
</comment>
<evidence type="ECO:0000313" key="9">
    <source>
        <dbReference type="Proteomes" id="UP000005540"/>
    </source>
</evidence>
<dbReference type="NCBIfam" id="NF033543">
    <property type="entry name" value="transpos_IS256"/>
    <property type="match status" value="1"/>
</dbReference>
<keyword evidence="3 6" id="KW-0815">Transposition</keyword>
<dbReference type="Proteomes" id="UP000005540">
    <property type="component" value="Unassembled WGS sequence"/>
</dbReference>
<dbReference type="EMBL" id="ABZS01000071">
    <property type="protein sequence ID" value="EEP60632.1"/>
    <property type="molecule type" value="Genomic_DNA"/>
</dbReference>
<dbReference type="PANTHER" id="PTHR33217:SF7">
    <property type="entry name" value="TRANSPOSASE FOR INSERTION SEQUENCE ELEMENT IS1081"/>
    <property type="match status" value="1"/>
</dbReference>
<dbReference type="GO" id="GO:0003677">
    <property type="term" value="F:DNA binding"/>
    <property type="evidence" value="ECO:0007669"/>
    <property type="project" value="UniProtKB-UniRule"/>
</dbReference>
<gene>
    <name evidence="8" type="ORF">SULYE_0875</name>
    <name evidence="7" type="ORF">SULYE_0928</name>
</gene>